<reference evidence="1 2" key="1">
    <citation type="submission" date="2017-01" db="EMBL/GenBank/DDBJ databases">
        <authorList>
            <person name="Mah S.A."/>
            <person name="Swanson W.J."/>
            <person name="Moy G.W."/>
            <person name="Vacquier V.D."/>
        </authorList>
    </citation>
    <scope>NUCLEOTIDE SEQUENCE [LARGE SCALE GENOMIC DNA]</scope>
    <source>
        <strain evidence="1 2">NIO-1016</strain>
    </source>
</reference>
<dbReference type="Proteomes" id="UP000186385">
    <property type="component" value="Unassembled WGS sequence"/>
</dbReference>
<name>A0A1N6RDH7_9BACI</name>
<dbReference type="STRING" id="1017273.SAMN05443094_10293"/>
<proteinExistence type="predicted"/>
<accession>A0A1N6RDH7</accession>
<sequence>MKIFTFFYGFLANGDANKEVSHNLTDSFTGIESYWTSSSK</sequence>
<dbReference type="EMBL" id="FTLX01000002">
    <property type="protein sequence ID" value="SIQ26918.1"/>
    <property type="molecule type" value="Genomic_DNA"/>
</dbReference>
<gene>
    <name evidence="1" type="ORF">SAMN05443094_10293</name>
</gene>
<evidence type="ECO:0000313" key="2">
    <source>
        <dbReference type="Proteomes" id="UP000186385"/>
    </source>
</evidence>
<evidence type="ECO:0000313" key="1">
    <source>
        <dbReference type="EMBL" id="SIQ26918.1"/>
    </source>
</evidence>
<dbReference type="AlphaFoldDB" id="A0A1N6RDH7"/>
<protein>
    <submittedName>
        <fullName evidence="1">Uncharacterized protein</fullName>
    </submittedName>
</protein>
<dbReference type="RefSeq" id="WP_269430715.1">
    <property type="nucleotide sequence ID" value="NZ_FTLX01000002.1"/>
</dbReference>
<organism evidence="1 2">
    <name type="scientific">Domibacillus enclensis</name>
    <dbReference type="NCBI Taxonomy" id="1017273"/>
    <lineage>
        <taxon>Bacteria</taxon>
        <taxon>Bacillati</taxon>
        <taxon>Bacillota</taxon>
        <taxon>Bacilli</taxon>
        <taxon>Bacillales</taxon>
        <taxon>Bacillaceae</taxon>
        <taxon>Domibacillus</taxon>
    </lineage>
</organism>